<dbReference type="Gene3D" id="3.30.1330.20">
    <property type="entry name" value="Tubulin/FtsZ, C-terminal domain"/>
    <property type="match status" value="1"/>
</dbReference>
<feature type="region of interest" description="Disordered" evidence="6">
    <location>
        <begin position="1"/>
        <end position="34"/>
    </location>
</feature>
<comment type="subunit">
    <text evidence="4">Homodimer. Polymerizes to form a dynamic ring structure in a strictly GTP-dependent manner. Interacts directly with several other division proteins.</text>
</comment>
<dbReference type="Pfam" id="PF12327">
    <property type="entry name" value="FtsZ_C"/>
    <property type="match status" value="1"/>
</dbReference>
<evidence type="ECO:0000259" key="7">
    <source>
        <dbReference type="SMART" id="SM00864"/>
    </source>
</evidence>
<evidence type="ECO:0000256" key="1">
    <source>
        <dbReference type="ARBA" id="ARBA00009690"/>
    </source>
</evidence>
<dbReference type="PATRIC" id="fig|1735161.3.peg.569"/>
<reference evidence="10" key="1">
    <citation type="submission" date="2015-10" db="EMBL/GenBank/DDBJ databases">
        <title>Analysis of five complete genome sequences for members of the class Peribacteria in the recently recognized Peregrinibacteria bacterial phylum.</title>
        <authorList>
            <person name="Anantharaman K."/>
            <person name="Brown C.T."/>
            <person name="Burstein D."/>
            <person name="Castelle C.J."/>
            <person name="Probst A.J."/>
            <person name="Thomas B.C."/>
            <person name="Williams K.H."/>
            <person name="Banfield J.F."/>
        </authorList>
    </citation>
    <scope>NUCLEOTIDE SEQUENCE [LARGE SCALE GENOMIC DNA]</scope>
</reference>
<dbReference type="PANTHER" id="PTHR30314:SF3">
    <property type="entry name" value="MITOCHONDRIAL DIVISION PROTEIN FSZA"/>
    <property type="match status" value="1"/>
</dbReference>
<gene>
    <name evidence="4" type="primary">ftsZ</name>
    <name evidence="9" type="ORF">PeribacterD1_0584</name>
</gene>
<feature type="binding site" evidence="4">
    <location>
        <position position="170"/>
    </location>
    <ligand>
        <name>GTP</name>
        <dbReference type="ChEBI" id="CHEBI:37565"/>
    </ligand>
</feature>
<dbReference type="CDD" id="cd02201">
    <property type="entry name" value="FtsZ_type1"/>
    <property type="match status" value="1"/>
</dbReference>
<dbReference type="InterPro" id="IPR037103">
    <property type="entry name" value="Tubulin/FtsZ-like_C"/>
</dbReference>
<evidence type="ECO:0000256" key="2">
    <source>
        <dbReference type="ARBA" id="ARBA00022741"/>
    </source>
</evidence>
<feature type="region of interest" description="Disordered" evidence="6">
    <location>
        <begin position="371"/>
        <end position="393"/>
    </location>
</feature>
<comment type="function">
    <text evidence="4">Essential cell division protein that forms a contractile ring structure (Z ring) at the future cell division site. The regulation of the ring assembly controls the timing and the location of cell division. One of the functions of the FtsZ ring is to recruit other cell division proteins to the septum to produce a new cell wall between the dividing cells. Binds GTP and shows GTPase activity.</text>
</comment>
<accession>A0A0S1SLQ6</accession>
<dbReference type="GO" id="GO:0005525">
    <property type="term" value="F:GTP binding"/>
    <property type="evidence" value="ECO:0007669"/>
    <property type="project" value="UniProtKB-UniRule"/>
</dbReference>
<accession>A0A0S1SQM7</accession>
<dbReference type="InterPro" id="IPR036525">
    <property type="entry name" value="Tubulin/FtsZ_GTPase_sf"/>
</dbReference>
<feature type="binding site" evidence="4">
    <location>
        <begin position="48"/>
        <end position="52"/>
    </location>
    <ligand>
        <name>GTP</name>
        <dbReference type="ChEBI" id="CHEBI:37565"/>
    </ligand>
</feature>
<feature type="binding site" evidence="4">
    <location>
        <position position="214"/>
    </location>
    <ligand>
        <name>GTP</name>
        <dbReference type="ChEBI" id="CHEBI:37565"/>
    </ligand>
</feature>
<dbReference type="SMART" id="SM00865">
    <property type="entry name" value="Tubulin_C"/>
    <property type="match status" value="1"/>
</dbReference>
<dbReference type="SUPFAM" id="SSF55307">
    <property type="entry name" value="Tubulin C-terminal domain-like"/>
    <property type="match status" value="1"/>
</dbReference>
<evidence type="ECO:0000256" key="3">
    <source>
        <dbReference type="ARBA" id="ARBA00023134"/>
    </source>
</evidence>
<name>A0A0S1SV87_9BACT</name>
<feature type="binding site" evidence="4">
    <location>
        <begin position="135"/>
        <end position="137"/>
    </location>
    <ligand>
        <name>GTP</name>
        <dbReference type="ChEBI" id="CHEBI:37565"/>
    </ligand>
</feature>
<dbReference type="GO" id="GO:0000917">
    <property type="term" value="P:division septum assembly"/>
    <property type="evidence" value="ECO:0007669"/>
    <property type="project" value="UniProtKB-KW"/>
</dbReference>
<dbReference type="GO" id="GO:0032153">
    <property type="term" value="C:cell division site"/>
    <property type="evidence" value="ECO:0007669"/>
    <property type="project" value="UniProtKB-UniRule"/>
</dbReference>
<dbReference type="InterPro" id="IPR000158">
    <property type="entry name" value="Cell_div_FtsZ"/>
</dbReference>
<proteinExistence type="inferred from homology"/>
<dbReference type="Proteomes" id="UP000069135">
    <property type="component" value="Chromosome"/>
</dbReference>
<dbReference type="SMART" id="SM00864">
    <property type="entry name" value="Tubulin"/>
    <property type="match status" value="1"/>
</dbReference>
<dbReference type="InterPro" id="IPR020805">
    <property type="entry name" value="Cell_div_FtsZ_CS"/>
</dbReference>
<feature type="compositionally biased region" description="Polar residues" evidence="6">
    <location>
        <begin position="1"/>
        <end position="19"/>
    </location>
</feature>
<evidence type="ECO:0000256" key="5">
    <source>
        <dbReference type="NCBIfam" id="TIGR00065"/>
    </source>
</evidence>
<dbReference type="Pfam" id="PF00091">
    <property type="entry name" value="Tubulin"/>
    <property type="match status" value="1"/>
</dbReference>
<dbReference type="GO" id="GO:0007017">
    <property type="term" value="P:microtubule-based process"/>
    <property type="evidence" value="ECO:0007669"/>
    <property type="project" value="InterPro"/>
</dbReference>
<dbReference type="STRING" id="1735162.PeribacterB2_0583"/>
<accession>A0A0S1SHL4</accession>
<keyword evidence="4 9" id="KW-0132">Cell division</keyword>
<dbReference type="InterPro" id="IPR018316">
    <property type="entry name" value="Tubulin/FtsZ_2-layer-sand-dom"/>
</dbReference>
<feature type="domain" description="Tubulin/FtsZ GTPase" evidence="7">
    <location>
        <begin position="40"/>
        <end position="232"/>
    </location>
</feature>
<dbReference type="KEGG" id="prf:PeribacterA2_0584"/>
<evidence type="ECO:0000259" key="8">
    <source>
        <dbReference type="SMART" id="SM00865"/>
    </source>
</evidence>
<dbReference type="AlphaFoldDB" id="A0A0S1SV87"/>
<keyword evidence="4" id="KW-0963">Cytoplasm</keyword>
<sequence length="416" mass="43432">MSDTLRSLFSGSRASSNGSNHDDSPIVSREVRPEATPGARLVVLGTGGGGSNAVKRMIDSKVQGVEFIALNTDMQALYHNPAPRKITIGRGTTRGLGAGANPDVGKKAAEESSAEIQAALEGADMIFITAGLGGGTGSGSIHVIAEIARSMGILTVAVVTKPFSFEGLKRKQQAEDAIANLKGKVDTLITIPNDKILSLIDKTTPLTEAFQVVDEVLQHAIEGISNLITEHGLINVDFADVKSIMQDAGTALMGIGYGTGDSRAAEAARAAIDSPLLDLSISGAKGVLFNITGGNDLSMFEVDEAARIITEAADPEANVIFGAVIDEKFTGEVKVTVIATGFDEAHLDGLPAIGAARGIKPGVHKPARFSEESFDASQGRREPAKTSFLEPAKTSTLGLSEEELEVPAFMRKPISK</sequence>
<dbReference type="SUPFAM" id="SSF52490">
    <property type="entry name" value="Tubulin nucleotide-binding domain-like"/>
    <property type="match status" value="1"/>
</dbReference>
<dbReference type="PROSITE" id="PS00227">
    <property type="entry name" value="TUBULIN"/>
    <property type="match status" value="1"/>
</dbReference>
<comment type="subcellular location">
    <subcellularLocation>
        <location evidence="4">Cytoplasm</location>
    </subcellularLocation>
    <text evidence="4">Assembles at midcell at the inner surface of the cytoplasmic membrane.</text>
</comment>
<keyword evidence="4" id="KW-0717">Septation</keyword>
<evidence type="ECO:0000313" key="9">
    <source>
        <dbReference type="EMBL" id="ALM13267.1"/>
    </source>
</evidence>
<dbReference type="GO" id="GO:0043093">
    <property type="term" value="P:FtsZ-dependent cytokinesis"/>
    <property type="evidence" value="ECO:0007669"/>
    <property type="project" value="UniProtKB-UniRule"/>
</dbReference>
<feature type="binding site" evidence="4">
    <location>
        <position position="166"/>
    </location>
    <ligand>
        <name>GTP</name>
        <dbReference type="ChEBI" id="CHEBI:37565"/>
    </ligand>
</feature>
<keyword evidence="4" id="KW-0131">Cell cycle</keyword>
<dbReference type="GO" id="GO:0005874">
    <property type="term" value="C:microtubule"/>
    <property type="evidence" value="ECO:0007669"/>
    <property type="project" value="InterPro"/>
</dbReference>
<dbReference type="InterPro" id="IPR017975">
    <property type="entry name" value="Tubulin_CS"/>
</dbReference>
<dbReference type="EMBL" id="CP013065">
    <property type="protein sequence ID" value="ALM13267.1"/>
    <property type="molecule type" value="Genomic_DNA"/>
</dbReference>
<dbReference type="NCBIfam" id="TIGR00065">
    <property type="entry name" value="ftsZ"/>
    <property type="match status" value="1"/>
</dbReference>
<feature type="compositionally biased region" description="Basic and acidic residues" evidence="6">
    <location>
        <begin position="20"/>
        <end position="33"/>
    </location>
</feature>
<accession>A0A0S1SV87</accession>
<dbReference type="GO" id="GO:0005737">
    <property type="term" value="C:cytoplasm"/>
    <property type="evidence" value="ECO:0007669"/>
    <property type="project" value="UniProtKB-SubCell"/>
</dbReference>
<reference evidence="9 10" key="2">
    <citation type="journal article" date="2016" name="PeerJ">
        <title>Analysis of five complete genome sequences for members of the class Peribacteria in the recently recognized Peregrinibacteria bacterial phylum.</title>
        <authorList>
            <person name="Anantharaman K."/>
            <person name="Brown C.T."/>
            <person name="Burstein D."/>
            <person name="Castelle C.J."/>
            <person name="Probst A.J."/>
            <person name="Thomas B.C."/>
            <person name="Williams K.H."/>
            <person name="Banfield J.F."/>
        </authorList>
    </citation>
    <scope>NUCLEOTIDE SEQUENCE [LARGE SCALE GENOMIC DNA]</scope>
    <source>
        <strain evidence="9">RIFOXYD1_FULL_PER-ii_59_16</strain>
    </source>
</reference>
<dbReference type="InterPro" id="IPR008280">
    <property type="entry name" value="Tub_FtsZ_C"/>
</dbReference>
<evidence type="ECO:0000256" key="4">
    <source>
        <dbReference type="HAMAP-Rule" id="MF_00909"/>
    </source>
</evidence>
<keyword evidence="3 4" id="KW-0342">GTP-binding</keyword>
<dbReference type="GO" id="GO:0051258">
    <property type="term" value="P:protein polymerization"/>
    <property type="evidence" value="ECO:0007669"/>
    <property type="project" value="UniProtKB-UniRule"/>
</dbReference>
<dbReference type="InterPro" id="IPR024757">
    <property type="entry name" value="FtsZ_C"/>
</dbReference>
<dbReference type="InterPro" id="IPR045061">
    <property type="entry name" value="FtsZ/CetZ"/>
</dbReference>
<accession>A0A0S1STM4</accession>
<organism evidence="9 10">
    <name type="scientific">Candidatus Peribacter riflensis</name>
    <dbReference type="NCBI Taxonomy" id="1735162"/>
    <lineage>
        <taxon>Bacteria</taxon>
        <taxon>Candidatus Peregrinibacteriota</taxon>
        <taxon>Candidatus Peribacteria</taxon>
        <taxon>Candidatus Peribacterales</taxon>
        <taxon>Candidatus Peribacteraceae</taxon>
        <taxon>Candidatus Peribacter</taxon>
    </lineage>
</organism>
<dbReference type="PROSITE" id="PS01134">
    <property type="entry name" value="FTSZ_1"/>
    <property type="match status" value="1"/>
</dbReference>
<evidence type="ECO:0000256" key="6">
    <source>
        <dbReference type="SAM" id="MobiDB-lite"/>
    </source>
</evidence>
<keyword evidence="2 4" id="KW-0547">Nucleotide-binding</keyword>
<evidence type="ECO:0000313" key="10">
    <source>
        <dbReference type="Proteomes" id="UP000069135"/>
    </source>
</evidence>
<dbReference type="FunFam" id="3.40.50.1440:FF:000001">
    <property type="entry name" value="Cell division protein FtsZ"/>
    <property type="match status" value="1"/>
</dbReference>
<dbReference type="HAMAP" id="MF_00909">
    <property type="entry name" value="FtsZ"/>
    <property type="match status" value="1"/>
</dbReference>
<dbReference type="GO" id="GO:0003924">
    <property type="term" value="F:GTPase activity"/>
    <property type="evidence" value="ECO:0007669"/>
    <property type="project" value="UniProtKB-UniRule"/>
</dbReference>
<dbReference type="PANTHER" id="PTHR30314">
    <property type="entry name" value="CELL DIVISION PROTEIN FTSZ-RELATED"/>
    <property type="match status" value="1"/>
</dbReference>
<feature type="domain" description="Tubulin/FtsZ 2-layer sandwich" evidence="8">
    <location>
        <begin position="234"/>
        <end position="351"/>
    </location>
</feature>
<dbReference type="PRINTS" id="PR00423">
    <property type="entry name" value="CELLDVISFTSZ"/>
</dbReference>
<dbReference type="Gene3D" id="3.40.50.1440">
    <property type="entry name" value="Tubulin/FtsZ, GTPase domain"/>
    <property type="match status" value="1"/>
</dbReference>
<dbReference type="InterPro" id="IPR003008">
    <property type="entry name" value="Tubulin_FtsZ_GTPase"/>
</dbReference>
<comment type="similarity">
    <text evidence="1 4">Belongs to the FtsZ family.</text>
</comment>
<protein>
    <recommendedName>
        <fullName evidence="4 5">Cell division protein FtsZ</fullName>
    </recommendedName>
</protein>